<dbReference type="PROSITE" id="PS51318">
    <property type="entry name" value="TAT"/>
    <property type="match status" value="1"/>
</dbReference>
<evidence type="ECO:0000313" key="2">
    <source>
        <dbReference type="Proteomes" id="UP000199114"/>
    </source>
</evidence>
<dbReference type="Proteomes" id="UP000199114">
    <property type="component" value="Unassembled WGS sequence"/>
</dbReference>
<evidence type="ECO:0000313" key="1">
    <source>
        <dbReference type="EMBL" id="SER44477.1"/>
    </source>
</evidence>
<proteinExistence type="predicted"/>
<dbReference type="InterPro" id="IPR006311">
    <property type="entry name" value="TAT_signal"/>
</dbReference>
<protein>
    <submittedName>
        <fullName evidence="1">Uncharacterized protein</fullName>
    </submittedName>
</protein>
<keyword evidence="2" id="KW-1185">Reference proteome</keyword>
<reference evidence="2" key="1">
    <citation type="submission" date="2016-10" db="EMBL/GenBank/DDBJ databases">
        <authorList>
            <person name="Varghese N."/>
            <person name="Submissions S."/>
        </authorList>
    </citation>
    <scope>NUCLEOTIDE SEQUENCE [LARGE SCALE GENOMIC DNA]</scope>
    <source>
        <strain evidence="2">DSM 25055</strain>
    </source>
</reference>
<gene>
    <name evidence="1" type="ORF">SAMN04489841_3898</name>
</gene>
<organism evidence="1 2">
    <name type="scientific">Natrinema salaciae</name>
    <dbReference type="NCBI Taxonomy" id="1186196"/>
    <lineage>
        <taxon>Archaea</taxon>
        <taxon>Methanobacteriati</taxon>
        <taxon>Methanobacteriota</taxon>
        <taxon>Stenosarchaea group</taxon>
        <taxon>Halobacteria</taxon>
        <taxon>Halobacteriales</taxon>
        <taxon>Natrialbaceae</taxon>
        <taxon>Natrinema</taxon>
    </lineage>
</organism>
<dbReference type="STRING" id="1186196.SAMN04489841_3898"/>
<dbReference type="EMBL" id="FOFD01000005">
    <property type="protein sequence ID" value="SER44477.1"/>
    <property type="molecule type" value="Genomic_DNA"/>
</dbReference>
<dbReference type="AlphaFoldDB" id="A0A1H9P8Q1"/>
<name>A0A1H9P8Q1_9EURY</name>
<dbReference type="OrthoDB" id="183612at2157"/>
<accession>A0A1H9P8Q1</accession>
<sequence>MNGQRNRRSRRWFVKAGSVTSATLGLGVIGGGVAQETPTEDGDDERFRDAITTGETYFSGAIFRVVSPALQDAPVVDDPDVLQNHSVRVIEHFNTNEEGYLFVPEGTRIEEGEQYVFDDRLSSPTEEALAVSDLVRVQYRPLTGDDLPFELETEEDFEILDDGGGEAAVRPDNFFSSAPFEITSGPQGWVPQDIEQSGLFTDYNTVHAEYFGTNNRFLFFPQEGAETQAGELYVMRDEPELFDPAGNLVAAEFDVVDKETLTIDDDSLR</sequence>